<keyword evidence="3" id="KW-1185">Reference proteome</keyword>
<dbReference type="EMBL" id="ABEU02000022">
    <property type="protein sequence ID" value="PNR30211.1"/>
    <property type="molecule type" value="Genomic_DNA"/>
</dbReference>
<protein>
    <submittedName>
        <fullName evidence="1 2">Uncharacterized protein</fullName>
    </submittedName>
</protein>
<reference evidence="2" key="3">
    <citation type="submission" date="2020-12" db="UniProtKB">
        <authorList>
            <consortium name="EnsemblPlants"/>
        </authorList>
    </citation>
    <scope>IDENTIFICATION</scope>
</reference>
<evidence type="ECO:0000313" key="2">
    <source>
        <dbReference type="EnsemblPlants" id="Pp3c22_500V3.1"/>
    </source>
</evidence>
<dbReference type="InParanoid" id="A0A2K1ILR0"/>
<name>A0A2K1ILR0_PHYPA</name>
<sequence>MPSPSSAIAVRVSWRAHECTMLVSVSKYFSRRRTNIVVSSKHNECKDGACTLSSLQGIHSPSIWIANSIDEPPACSLILSTKFPGKRSLLPWHHLSCVGYHRDDRIRGGIFMVKQHRTTTGIMEDGIGKLKTADDIKNGLTSETVEALTEESQRQFEQFVSGAHQMTACALTAIEACSVDVPQTAQLLQLLANQGCDRQKKQECLESLHSAFEKHMIKCEEEEKKHIQNLWGSMSTQQQDLQVRLEIGNRLQTLRLKVMPQFISCRYSLGSCAVAEAESWRSVVVAGDNVRASTLKLHTT</sequence>
<accession>A0A2K1ILR0</accession>
<reference evidence="1 3" key="1">
    <citation type="journal article" date="2008" name="Science">
        <title>The Physcomitrella genome reveals evolutionary insights into the conquest of land by plants.</title>
        <authorList>
            <person name="Rensing S."/>
            <person name="Lang D."/>
            <person name="Zimmer A."/>
            <person name="Terry A."/>
            <person name="Salamov A."/>
            <person name="Shapiro H."/>
            <person name="Nishiyama T."/>
            <person name="Perroud P.-F."/>
            <person name="Lindquist E."/>
            <person name="Kamisugi Y."/>
            <person name="Tanahashi T."/>
            <person name="Sakakibara K."/>
            <person name="Fujita T."/>
            <person name="Oishi K."/>
            <person name="Shin-I T."/>
            <person name="Kuroki Y."/>
            <person name="Toyoda A."/>
            <person name="Suzuki Y."/>
            <person name="Hashimoto A."/>
            <person name="Yamaguchi K."/>
            <person name="Sugano A."/>
            <person name="Kohara Y."/>
            <person name="Fujiyama A."/>
            <person name="Anterola A."/>
            <person name="Aoki S."/>
            <person name="Ashton N."/>
            <person name="Barbazuk W.B."/>
            <person name="Barker E."/>
            <person name="Bennetzen J."/>
            <person name="Bezanilla M."/>
            <person name="Blankenship R."/>
            <person name="Cho S.H."/>
            <person name="Dutcher S."/>
            <person name="Estelle M."/>
            <person name="Fawcett J.A."/>
            <person name="Gundlach H."/>
            <person name="Hanada K."/>
            <person name="Heyl A."/>
            <person name="Hicks K.A."/>
            <person name="Hugh J."/>
            <person name="Lohr M."/>
            <person name="Mayer K."/>
            <person name="Melkozernov A."/>
            <person name="Murata T."/>
            <person name="Nelson D."/>
            <person name="Pils B."/>
            <person name="Prigge M."/>
            <person name="Reiss B."/>
            <person name="Renner T."/>
            <person name="Rombauts S."/>
            <person name="Rushton P."/>
            <person name="Sanderfoot A."/>
            <person name="Schween G."/>
            <person name="Shiu S.-H."/>
            <person name="Stueber K."/>
            <person name="Theodoulou F.L."/>
            <person name="Tu H."/>
            <person name="Van de Peer Y."/>
            <person name="Verrier P.J."/>
            <person name="Waters E."/>
            <person name="Wood A."/>
            <person name="Yang L."/>
            <person name="Cove D."/>
            <person name="Cuming A."/>
            <person name="Hasebe M."/>
            <person name="Lucas S."/>
            <person name="Mishler D.B."/>
            <person name="Reski R."/>
            <person name="Grigoriev I."/>
            <person name="Quatrano R.S."/>
            <person name="Boore J.L."/>
        </authorList>
    </citation>
    <scope>NUCLEOTIDE SEQUENCE [LARGE SCALE GENOMIC DNA]</scope>
    <source>
        <strain evidence="2 3">cv. Gransden 2004</strain>
    </source>
</reference>
<dbReference type="PaxDb" id="3218-PP1S251_40V6.1"/>
<dbReference type="EnsemblPlants" id="Pp3c22_500V3.1">
    <property type="protein sequence ID" value="Pp3c22_500V3.1"/>
    <property type="gene ID" value="Pp3c22_500"/>
</dbReference>
<dbReference type="Proteomes" id="UP000006727">
    <property type="component" value="Chromosome 22"/>
</dbReference>
<dbReference type="Gramene" id="Pp3c22_500V3.1">
    <property type="protein sequence ID" value="Pp3c22_500V3.1"/>
    <property type="gene ID" value="Pp3c22_500"/>
</dbReference>
<evidence type="ECO:0000313" key="3">
    <source>
        <dbReference type="Proteomes" id="UP000006727"/>
    </source>
</evidence>
<reference evidence="1 3" key="2">
    <citation type="journal article" date="2018" name="Plant J.">
        <title>The Physcomitrella patens chromosome-scale assembly reveals moss genome structure and evolution.</title>
        <authorList>
            <person name="Lang D."/>
            <person name="Ullrich K.K."/>
            <person name="Murat F."/>
            <person name="Fuchs J."/>
            <person name="Jenkins J."/>
            <person name="Haas F.B."/>
            <person name="Piednoel M."/>
            <person name="Gundlach H."/>
            <person name="Van Bel M."/>
            <person name="Meyberg R."/>
            <person name="Vives C."/>
            <person name="Morata J."/>
            <person name="Symeonidi A."/>
            <person name="Hiss M."/>
            <person name="Muchero W."/>
            <person name="Kamisugi Y."/>
            <person name="Saleh O."/>
            <person name="Blanc G."/>
            <person name="Decker E.L."/>
            <person name="van Gessel N."/>
            <person name="Grimwood J."/>
            <person name="Hayes R.D."/>
            <person name="Graham S.W."/>
            <person name="Gunter L.E."/>
            <person name="McDaniel S.F."/>
            <person name="Hoernstein S.N.W."/>
            <person name="Larsson A."/>
            <person name="Li F.W."/>
            <person name="Perroud P.F."/>
            <person name="Phillips J."/>
            <person name="Ranjan P."/>
            <person name="Rokshar D.S."/>
            <person name="Rothfels C.J."/>
            <person name="Schneider L."/>
            <person name="Shu S."/>
            <person name="Stevenson D.W."/>
            <person name="Thummler F."/>
            <person name="Tillich M."/>
            <person name="Villarreal Aguilar J.C."/>
            <person name="Widiez T."/>
            <person name="Wong G.K."/>
            <person name="Wymore A."/>
            <person name="Zhang Y."/>
            <person name="Zimmer A.D."/>
            <person name="Quatrano R.S."/>
            <person name="Mayer K.F.X."/>
            <person name="Goodstein D."/>
            <person name="Casacuberta J.M."/>
            <person name="Vandepoele K."/>
            <person name="Reski R."/>
            <person name="Cuming A.C."/>
            <person name="Tuskan G.A."/>
            <person name="Maumus F."/>
            <person name="Salse J."/>
            <person name="Schmutz J."/>
            <person name="Rensing S.A."/>
        </authorList>
    </citation>
    <scope>NUCLEOTIDE SEQUENCE [LARGE SCALE GENOMIC DNA]</scope>
    <source>
        <strain evidence="2 3">cv. Gransden 2004</strain>
    </source>
</reference>
<gene>
    <name evidence="1" type="ORF">PHYPA_026527</name>
</gene>
<organism evidence="1">
    <name type="scientific">Physcomitrium patens</name>
    <name type="common">Spreading-leaved earth moss</name>
    <name type="synonym">Physcomitrella patens</name>
    <dbReference type="NCBI Taxonomy" id="3218"/>
    <lineage>
        <taxon>Eukaryota</taxon>
        <taxon>Viridiplantae</taxon>
        <taxon>Streptophyta</taxon>
        <taxon>Embryophyta</taxon>
        <taxon>Bryophyta</taxon>
        <taxon>Bryophytina</taxon>
        <taxon>Bryopsida</taxon>
        <taxon>Funariidae</taxon>
        <taxon>Funariales</taxon>
        <taxon>Funariaceae</taxon>
        <taxon>Physcomitrium</taxon>
    </lineage>
</organism>
<evidence type="ECO:0000313" key="1">
    <source>
        <dbReference type="EMBL" id="PNR30211.1"/>
    </source>
</evidence>
<dbReference type="AlphaFoldDB" id="A0A2K1ILR0"/>
<proteinExistence type="predicted"/>